<dbReference type="NCBIfam" id="NF041438">
    <property type="entry name" value="SepM_fam_S16"/>
    <property type="match status" value="1"/>
</dbReference>
<feature type="domain" description="Lon proteolytic" evidence="1">
    <location>
        <begin position="232"/>
        <end position="335"/>
    </location>
</feature>
<dbReference type="GO" id="GO:0004176">
    <property type="term" value="F:ATP-dependent peptidase activity"/>
    <property type="evidence" value="ECO:0007669"/>
    <property type="project" value="InterPro"/>
</dbReference>
<proteinExistence type="predicted"/>
<comment type="caution">
    <text evidence="3">The sequence shown here is derived from an EMBL/GenBank/DDBJ whole genome shotgun (WGS) entry which is preliminary data.</text>
</comment>
<feature type="domain" description="PDZ" evidence="2">
    <location>
        <begin position="125"/>
        <end position="190"/>
    </location>
</feature>
<organism evidence="3 4">
    <name type="scientific">Bombilactobacillus apium</name>
    <dbReference type="NCBI Taxonomy" id="2675299"/>
    <lineage>
        <taxon>Bacteria</taxon>
        <taxon>Bacillati</taxon>
        <taxon>Bacillota</taxon>
        <taxon>Bacilli</taxon>
        <taxon>Lactobacillales</taxon>
        <taxon>Lactobacillaceae</taxon>
        <taxon>Bombilactobacillus</taxon>
    </lineage>
</organism>
<dbReference type="EMBL" id="JABZEC010000001">
    <property type="protein sequence ID" value="NVY95713.1"/>
    <property type="molecule type" value="Genomic_DNA"/>
</dbReference>
<sequence length="341" mass="38496">MMKKKTSKILGLVVLVVVLLGICLWPWSGVIEAPGTADAVSSVVKVKKHGPHDSGRFLFTTVTLKRLNLLTWLQARNNPFQTQQTQKEIMGHNTRQEYTQVQSFWMDSSLQNATIAAFKEAHHKYRRKYVGAYVTDVLPQSHFFKKLRVGDNLIALNGQKIHSVQGAIGYLKKQPQDKKIKVTYRRDKQRHIVYEKLTFLKTQKRFGLGLSLADNFKMKTKPDVLMEAGNIGGPSAGLMFALQVYQQVSSHNLTQQRLIAGTGTIDPQGQVGPVGGIEKKVYAAWQQRAKIFFTPAPQAQEKKTETNYYQAQKAAQKLQASMKIVPVHNLNEAINYLETHH</sequence>
<dbReference type="GO" id="GO:0006508">
    <property type="term" value="P:proteolysis"/>
    <property type="evidence" value="ECO:0007669"/>
    <property type="project" value="InterPro"/>
</dbReference>
<dbReference type="InterPro" id="IPR008269">
    <property type="entry name" value="Lon_proteolytic"/>
</dbReference>
<name>A0A850QYH1_9LACO</name>
<dbReference type="RefSeq" id="WP_176941884.1">
    <property type="nucleotide sequence ID" value="NZ_JABZEC010000001.1"/>
</dbReference>
<dbReference type="PANTHER" id="PTHR10046">
    <property type="entry name" value="ATP DEPENDENT LON PROTEASE FAMILY MEMBER"/>
    <property type="match status" value="1"/>
</dbReference>
<evidence type="ECO:0000313" key="4">
    <source>
        <dbReference type="Proteomes" id="UP000563523"/>
    </source>
</evidence>
<evidence type="ECO:0000313" key="3">
    <source>
        <dbReference type="EMBL" id="NVY95713.1"/>
    </source>
</evidence>
<dbReference type="GO" id="GO:0030163">
    <property type="term" value="P:protein catabolic process"/>
    <property type="evidence" value="ECO:0007669"/>
    <property type="project" value="InterPro"/>
</dbReference>
<dbReference type="InterPro" id="IPR014721">
    <property type="entry name" value="Ribsml_uS5_D2-typ_fold_subgr"/>
</dbReference>
<dbReference type="Proteomes" id="UP000563523">
    <property type="component" value="Unassembled WGS sequence"/>
</dbReference>
<dbReference type="SUPFAM" id="SSF54211">
    <property type="entry name" value="Ribosomal protein S5 domain 2-like"/>
    <property type="match status" value="1"/>
</dbReference>
<dbReference type="SUPFAM" id="SSF50156">
    <property type="entry name" value="PDZ domain-like"/>
    <property type="match status" value="1"/>
</dbReference>
<evidence type="ECO:0000259" key="1">
    <source>
        <dbReference type="Pfam" id="PF05362"/>
    </source>
</evidence>
<dbReference type="Gene3D" id="3.30.230.10">
    <property type="match status" value="1"/>
</dbReference>
<dbReference type="Pfam" id="PF05362">
    <property type="entry name" value="Lon_C"/>
    <property type="match status" value="1"/>
</dbReference>
<dbReference type="GO" id="GO:0005524">
    <property type="term" value="F:ATP binding"/>
    <property type="evidence" value="ECO:0007669"/>
    <property type="project" value="InterPro"/>
</dbReference>
<protein>
    <submittedName>
        <fullName evidence="3">PDZ domain-containing protein</fullName>
    </submittedName>
</protein>
<dbReference type="Pfam" id="PF13180">
    <property type="entry name" value="PDZ_2"/>
    <property type="match status" value="1"/>
</dbReference>
<gene>
    <name evidence="3" type="ORF">HU830_00620</name>
</gene>
<dbReference type="InterPro" id="IPR027065">
    <property type="entry name" value="Lon_Prtase"/>
</dbReference>
<dbReference type="InterPro" id="IPR036034">
    <property type="entry name" value="PDZ_sf"/>
</dbReference>
<accession>A0A850QYH1</accession>
<reference evidence="3 4" key="1">
    <citation type="submission" date="2020-06" db="EMBL/GenBank/DDBJ databases">
        <authorList>
            <person name="Kang J."/>
        </authorList>
    </citation>
    <scope>NUCLEOTIDE SEQUENCE [LARGE SCALE GENOMIC DNA]</scope>
    <source>
        <strain evidence="3 4">DCY120</strain>
    </source>
</reference>
<dbReference type="GO" id="GO:0004252">
    <property type="term" value="F:serine-type endopeptidase activity"/>
    <property type="evidence" value="ECO:0007669"/>
    <property type="project" value="InterPro"/>
</dbReference>
<dbReference type="AlphaFoldDB" id="A0A850QYH1"/>
<dbReference type="InterPro" id="IPR020568">
    <property type="entry name" value="Ribosomal_Su5_D2-typ_SF"/>
</dbReference>
<dbReference type="InterPro" id="IPR001478">
    <property type="entry name" value="PDZ"/>
</dbReference>
<keyword evidence="4" id="KW-1185">Reference proteome</keyword>
<evidence type="ECO:0000259" key="2">
    <source>
        <dbReference type="Pfam" id="PF13180"/>
    </source>
</evidence>